<accession>A0A9X2JSY3</accession>
<dbReference type="AlphaFoldDB" id="A0A9X2JSY3"/>
<keyword evidence="5 8" id="KW-1133">Transmembrane helix</keyword>
<keyword evidence="7 8" id="KW-0472">Membrane</keyword>
<gene>
    <name evidence="10" type="ORF">NHG85_16935</name>
</gene>
<evidence type="ECO:0000256" key="2">
    <source>
        <dbReference type="ARBA" id="ARBA00022448"/>
    </source>
</evidence>
<dbReference type="EMBL" id="JAMYXC010000272">
    <property type="protein sequence ID" value="MCP1170191.1"/>
    <property type="molecule type" value="Genomic_DNA"/>
</dbReference>
<feature type="transmembrane region" description="Helical" evidence="8">
    <location>
        <begin position="369"/>
        <end position="388"/>
    </location>
</feature>
<proteinExistence type="predicted"/>
<organism evidence="10 11">
    <name type="scientific">Limimaricola litoreus</name>
    <dbReference type="NCBI Taxonomy" id="2955316"/>
    <lineage>
        <taxon>Bacteria</taxon>
        <taxon>Pseudomonadati</taxon>
        <taxon>Pseudomonadota</taxon>
        <taxon>Alphaproteobacteria</taxon>
        <taxon>Rhodobacterales</taxon>
        <taxon>Paracoccaceae</taxon>
        <taxon>Limimaricola</taxon>
    </lineage>
</organism>
<keyword evidence="11" id="KW-1185">Reference proteome</keyword>
<keyword evidence="6" id="KW-0406">Ion transport</keyword>
<feature type="domain" description="Cation/H+ exchanger transmembrane" evidence="9">
    <location>
        <begin position="13"/>
        <end position="392"/>
    </location>
</feature>
<dbReference type="RefSeq" id="WP_253334625.1">
    <property type="nucleotide sequence ID" value="NZ_JAMYXC010000272.1"/>
</dbReference>
<keyword evidence="4 8" id="KW-0812">Transmembrane</keyword>
<evidence type="ECO:0000256" key="1">
    <source>
        <dbReference type="ARBA" id="ARBA00004651"/>
    </source>
</evidence>
<name>A0A9X2JSY3_9RHOB</name>
<evidence type="ECO:0000256" key="7">
    <source>
        <dbReference type="ARBA" id="ARBA00023136"/>
    </source>
</evidence>
<comment type="caution">
    <text evidence="10">The sequence shown here is derived from an EMBL/GenBank/DDBJ whole genome shotgun (WGS) entry which is preliminary data.</text>
</comment>
<feature type="transmembrane region" description="Helical" evidence="8">
    <location>
        <begin position="235"/>
        <end position="262"/>
    </location>
</feature>
<feature type="transmembrane region" description="Helical" evidence="8">
    <location>
        <begin position="92"/>
        <end position="112"/>
    </location>
</feature>
<dbReference type="Proteomes" id="UP001139477">
    <property type="component" value="Unassembled WGS sequence"/>
</dbReference>
<dbReference type="PANTHER" id="PTHR32507:SF8">
    <property type="entry name" value="CNH1P"/>
    <property type="match status" value="1"/>
</dbReference>
<dbReference type="PANTHER" id="PTHR32507">
    <property type="entry name" value="NA(+)/H(+) ANTIPORTER 1"/>
    <property type="match status" value="1"/>
</dbReference>
<evidence type="ECO:0000256" key="4">
    <source>
        <dbReference type="ARBA" id="ARBA00022692"/>
    </source>
</evidence>
<evidence type="ECO:0000256" key="5">
    <source>
        <dbReference type="ARBA" id="ARBA00022989"/>
    </source>
</evidence>
<dbReference type="Pfam" id="PF00999">
    <property type="entry name" value="Na_H_Exchanger"/>
    <property type="match status" value="1"/>
</dbReference>
<feature type="transmembrane region" description="Helical" evidence="8">
    <location>
        <begin position="283"/>
        <end position="301"/>
    </location>
</feature>
<dbReference type="InterPro" id="IPR006153">
    <property type="entry name" value="Cation/H_exchanger_TM"/>
</dbReference>
<sequence length="423" mass="43942">MQPAEIAILSAALFVFALVSKRAETGIVTPPMAFAAVGLLIGADGLELVELHVTDAAIRVLAEVTLVLTLFSDASRIDITELDRRHAIPIRLLAIGLPLAMLVGTGAAWLLFPALGIWGAATLAIALAPTDAALGQAVVSNASVPQRIRQALNVESGLNDGLAFPALLVAASLAAGSAGDGAGNGAGEWARSIGLQVVGGPLVGAALAWLGALLIERAARDDWMDETYLRLSTLALPLLVWGAAETMGANGFLAGFTAGLVVAMRSERLRAAAADFGEAEGQLLTLVVFVLFGAILVPDLAQMGWRHALFAGLALTVLRGLPVAISLLGMGLRPATVLFLGWFGPRGLASLIYLLILIEDYPFPGKDDIRLAIVATVALSIFAHGMTASPLARLYGRSVGSGGTAPEHRDVPHFSLRLRRKSG</sequence>
<feature type="transmembrane region" description="Helical" evidence="8">
    <location>
        <begin position="307"/>
        <end position="330"/>
    </location>
</feature>
<reference evidence="10" key="1">
    <citation type="submission" date="2022-06" db="EMBL/GenBank/DDBJ databases">
        <title>Limimaricola sediminis sp. nov., isolated from an intertidal sediment.</title>
        <authorList>
            <person name="Shao X."/>
        </authorList>
    </citation>
    <scope>NUCLEOTIDE SEQUENCE</scope>
    <source>
        <strain evidence="10">ASW11-118</strain>
    </source>
</reference>
<dbReference type="GO" id="GO:0005886">
    <property type="term" value="C:plasma membrane"/>
    <property type="evidence" value="ECO:0007669"/>
    <property type="project" value="UniProtKB-SubCell"/>
</dbReference>
<evidence type="ECO:0000256" key="8">
    <source>
        <dbReference type="SAM" id="Phobius"/>
    </source>
</evidence>
<dbReference type="GO" id="GO:1902600">
    <property type="term" value="P:proton transmembrane transport"/>
    <property type="evidence" value="ECO:0007669"/>
    <property type="project" value="InterPro"/>
</dbReference>
<dbReference type="GO" id="GO:0015297">
    <property type="term" value="F:antiporter activity"/>
    <property type="evidence" value="ECO:0007669"/>
    <property type="project" value="UniProtKB-KW"/>
</dbReference>
<evidence type="ECO:0000256" key="3">
    <source>
        <dbReference type="ARBA" id="ARBA00022449"/>
    </source>
</evidence>
<comment type="subcellular location">
    <subcellularLocation>
        <location evidence="1">Cell membrane</location>
        <topology evidence="1">Multi-pass membrane protein</topology>
    </subcellularLocation>
</comment>
<keyword evidence="2" id="KW-0813">Transport</keyword>
<evidence type="ECO:0000313" key="10">
    <source>
        <dbReference type="EMBL" id="MCP1170191.1"/>
    </source>
</evidence>
<evidence type="ECO:0000256" key="6">
    <source>
        <dbReference type="ARBA" id="ARBA00023065"/>
    </source>
</evidence>
<feature type="transmembrane region" description="Helical" evidence="8">
    <location>
        <begin position="337"/>
        <end position="357"/>
    </location>
</feature>
<keyword evidence="3" id="KW-0050">Antiport</keyword>
<protein>
    <submittedName>
        <fullName evidence="10">Cation:proton antiporter</fullName>
    </submittedName>
</protein>
<feature type="transmembrane region" description="Helical" evidence="8">
    <location>
        <begin position="193"/>
        <end position="215"/>
    </location>
</feature>
<evidence type="ECO:0000259" key="9">
    <source>
        <dbReference type="Pfam" id="PF00999"/>
    </source>
</evidence>
<evidence type="ECO:0000313" key="11">
    <source>
        <dbReference type="Proteomes" id="UP001139477"/>
    </source>
</evidence>